<sequence>MNKQKLKNYIESCRLKNTQPTYEIYDKISWDCEFVKKQILQKKLSPLFLPSENSTKLANCVCSICYYYFPILNKASCCGKGICAECYLQIQPKKKTTSKDLCPFCRKNNFQVKYNFREAKSTKRKKKTKKLQKTKEKVKLARKKERELFEKQMEKIKTKLLKQRETELKKGLYDEDLKKIQEKEKLRDKNKVIFQLQKQNQAKIDQENNEIREKKKLENESISERIQRLMSSLDELSNEERDELEELMLEQVLRLSLEQNN</sequence>
<keyword evidence="1" id="KW-0479">Metal-binding</keyword>
<dbReference type="Proteomes" id="UP001150062">
    <property type="component" value="Unassembled WGS sequence"/>
</dbReference>
<evidence type="ECO:0000313" key="4">
    <source>
        <dbReference type="EMBL" id="KAJ6236444.1"/>
    </source>
</evidence>
<name>A0ABQ8XYE8_9EUKA</name>
<evidence type="ECO:0000256" key="1">
    <source>
        <dbReference type="PROSITE-ProRule" id="PRU00175"/>
    </source>
</evidence>
<dbReference type="InterPro" id="IPR001841">
    <property type="entry name" value="Znf_RING"/>
</dbReference>
<gene>
    <name evidence="4" type="ORF">M0813_27831</name>
</gene>
<evidence type="ECO:0000259" key="3">
    <source>
        <dbReference type="PROSITE" id="PS50089"/>
    </source>
</evidence>
<evidence type="ECO:0000313" key="5">
    <source>
        <dbReference type="Proteomes" id="UP001150062"/>
    </source>
</evidence>
<keyword evidence="5" id="KW-1185">Reference proteome</keyword>
<evidence type="ECO:0000256" key="2">
    <source>
        <dbReference type="SAM" id="Coils"/>
    </source>
</evidence>
<protein>
    <submittedName>
        <fullName evidence="4">Protein sip5</fullName>
    </submittedName>
</protein>
<reference evidence="4" key="1">
    <citation type="submission" date="2022-08" db="EMBL/GenBank/DDBJ databases">
        <title>Novel sulfate-reducing endosymbionts in the free-living metamonad Anaeramoeba.</title>
        <authorList>
            <person name="Jerlstrom-Hultqvist J."/>
            <person name="Cepicka I."/>
            <person name="Gallot-Lavallee L."/>
            <person name="Salas-Leiva D."/>
            <person name="Curtis B.A."/>
            <person name="Zahonova K."/>
            <person name="Pipaliya S."/>
            <person name="Dacks J."/>
            <person name="Roger A.J."/>
        </authorList>
    </citation>
    <scope>NUCLEOTIDE SEQUENCE</scope>
    <source>
        <strain evidence="4">Schooner1</strain>
    </source>
</reference>
<keyword evidence="1" id="KW-0862">Zinc</keyword>
<feature type="coiled-coil region" evidence="2">
    <location>
        <begin position="124"/>
        <end position="151"/>
    </location>
</feature>
<dbReference type="EMBL" id="JAOAOG010000243">
    <property type="protein sequence ID" value="KAJ6236444.1"/>
    <property type="molecule type" value="Genomic_DNA"/>
</dbReference>
<proteinExistence type="predicted"/>
<dbReference type="PANTHER" id="PTHR31315">
    <property type="entry name" value="PROTEIN SIP5"/>
    <property type="match status" value="1"/>
</dbReference>
<comment type="caution">
    <text evidence="4">The sequence shown here is derived from an EMBL/GenBank/DDBJ whole genome shotgun (WGS) entry which is preliminary data.</text>
</comment>
<organism evidence="4 5">
    <name type="scientific">Anaeramoeba flamelloides</name>
    <dbReference type="NCBI Taxonomy" id="1746091"/>
    <lineage>
        <taxon>Eukaryota</taxon>
        <taxon>Metamonada</taxon>
        <taxon>Anaeramoebidae</taxon>
        <taxon>Anaeramoeba</taxon>
    </lineage>
</organism>
<dbReference type="PANTHER" id="PTHR31315:SF1">
    <property type="entry name" value="PROTEIN SIP5"/>
    <property type="match status" value="1"/>
</dbReference>
<feature type="domain" description="RING-type" evidence="3">
    <location>
        <begin position="62"/>
        <end position="106"/>
    </location>
</feature>
<accession>A0ABQ8XYE8</accession>
<dbReference type="PROSITE" id="PS50089">
    <property type="entry name" value="ZF_RING_2"/>
    <property type="match status" value="1"/>
</dbReference>
<dbReference type="InterPro" id="IPR039301">
    <property type="entry name" value="Sip5/DA2"/>
</dbReference>
<keyword evidence="2" id="KW-0175">Coiled coil</keyword>
<feature type="coiled-coil region" evidence="2">
    <location>
        <begin position="197"/>
        <end position="250"/>
    </location>
</feature>
<keyword evidence="1" id="KW-0863">Zinc-finger</keyword>